<dbReference type="GO" id="GO:0008253">
    <property type="term" value="F:5'-nucleotidase activity"/>
    <property type="evidence" value="ECO:0007669"/>
    <property type="project" value="UniProtKB-EC"/>
</dbReference>
<dbReference type="Proteomes" id="UP000049855">
    <property type="component" value="Unassembled WGS sequence"/>
</dbReference>
<dbReference type="CDD" id="cd00845">
    <property type="entry name" value="MPP_UshA_N_like"/>
    <property type="match status" value="1"/>
</dbReference>
<proteinExistence type="inferred from homology"/>
<dbReference type="EC" id="3.1.3.5" evidence="5"/>
<dbReference type="GO" id="GO:0046872">
    <property type="term" value="F:metal ion binding"/>
    <property type="evidence" value="ECO:0007669"/>
    <property type="project" value="InterPro"/>
</dbReference>
<dbReference type="Gene3D" id="3.90.780.10">
    <property type="entry name" value="5'-Nucleotidase, C-terminal domain"/>
    <property type="match status" value="1"/>
</dbReference>
<evidence type="ECO:0000259" key="3">
    <source>
        <dbReference type="Pfam" id="PF00149"/>
    </source>
</evidence>
<dbReference type="GO" id="GO:0030288">
    <property type="term" value="C:outer membrane-bounded periplasmic space"/>
    <property type="evidence" value="ECO:0007669"/>
    <property type="project" value="TreeGrafter"/>
</dbReference>
<dbReference type="InterPro" id="IPR006146">
    <property type="entry name" value="5'-Nucleotdase_CS"/>
</dbReference>
<dbReference type="InterPro" id="IPR006179">
    <property type="entry name" value="5_nucleotidase/apyrase"/>
</dbReference>
<dbReference type="AlphaFoldDB" id="A0A0U1KZ78"/>
<dbReference type="InterPro" id="IPR029052">
    <property type="entry name" value="Metallo-depent_PP-like"/>
</dbReference>
<reference evidence="6" key="1">
    <citation type="submission" date="2015-03" db="EMBL/GenBank/DDBJ databases">
        <authorList>
            <person name="Nijsse Bart"/>
        </authorList>
    </citation>
    <scope>NUCLEOTIDE SEQUENCE [LARGE SCALE GENOMIC DNA]</scope>
</reference>
<name>A0A0U1KZ78_9FIRM</name>
<dbReference type="GO" id="GO:0000166">
    <property type="term" value="F:nucleotide binding"/>
    <property type="evidence" value="ECO:0007669"/>
    <property type="project" value="UniProtKB-KW"/>
</dbReference>
<dbReference type="SUPFAM" id="SSF55816">
    <property type="entry name" value="5'-nucleotidase (syn. UDP-sugar hydrolase), C-terminal domain"/>
    <property type="match status" value="1"/>
</dbReference>
<dbReference type="InterPro" id="IPR036907">
    <property type="entry name" value="5'-Nucleotdase_C_sf"/>
</dbReference>
<dbReference type="RefSeq" id="WP_021167299.1">
    <property type="nucleotide sequence ID" value="NZ_CTRP01000010.1"/>
</dbReference>
<evidence type="ECO:0000313" key="5">
    <source>
        <dbReference type="EMBL" id="CQR72585.1"/>
    </source>
</evidence>
<keyword evidence="6" id="KW-1185">Reference proteome</keyword>
<dbReference type="Pfam" id="PF02872">
    <property type="entry name" value="5_nucleotid_C"/>
    <property type="match status" value="1"/>
</dbReference>
<accession>A0A0U1KZ78</accession>
<evidence type="ECO:0000256" key="1">
    <source>
        <dbReference type="ARBA" id="ARBA00022729"/>
    </source>
</evidence>
<dbReference type="Pfam" id="PF00149">
    <property type="entry name" value="Metallophos"/>
    <property type="match status" value="1"/>
</dbReference>
<evidence type="ECO:0000256" key="2">
    <source>
        <dbReference type="RuleBase" id="RU362119"/>
    </source>
</evidence>
<dbReference type="SUPFAM" id="SSF56300">
    <property type="entry name" value="Metallo-dependent phosphatases"/>
    <property type="match status" value="1"/>
</dbReference>
<dbReference type="GO" id="GO:0008768">
    <property type="term" value="F:UDP-sugar diphosphatase activity"/>
    <property type="evidence" value="ECO:0007669"/>
    <property type="project" value="TreeGrafter"/>
</dbReference>
<dbReference type="GO" id="GO:0009166">
    <property type="term" value="P:nucleotide catabolic process"/>
    <property type="evidence" value="ECO:0007669"/>
    <property type="project" value="InterPro"/>
</dbReference>
<feature type="domain" description="5'-Nucleotidase C-terminal" evidence="4">
    <location>
        <begin position="333"/>
        <end position="473"/>
    </location>
</feature>
<feature type="domain" description="Calcineurin-like phosphoesterase" evidence="3">
    <location>
        <begin position="37"/>
        <end position="252"/>
    </location>
</feature>
<protein>
    <submittedName>
        <fullName evidence="5">5'-nucleotidase</fullName>
        <ecNumber evidence="5">3.1.3.5</ecNumber>
    </submittedName>
</protein>
<dbReference type="EMBL" id="CTRP01000010">
    <property type="protein sequence ID" value="CQR72585.1"/>
    <property type="molecule type" value="Genomic_DNA"/>
</dbReference>
<gene>
    <name evidence="5" type="ORF">SpAn4DRAFT_3045</name>
</gene>
<dbReference type="PANTHER" id="PTHR11575">
    <property type="entry name" value="5'-NUCLEOTIDASE-RELATED"/>
    <property type="match status" value="1"/>
</dbReference>
<sequence>MFARKLTVFIAIICISLLCFLPSVLAAGEPSENVVINILTVNDFHGALSESGKNPGMAKLAAFLKAEVAKNPTGTIIVSAGDMFQGTPESNMLYGKPVVEAMNEIGFSAMAIGNHEFDWGTQVLRKRIAQSSFPYLAANIIDKATDQVVSFVKPYTIVEKNGLKIAIIGLATPETAYKTSPKYIKNYIFADPAQTVTQHIPELKQQGADIIIVLSHLGSEVDPLTGQIIGEAADLAHAVTAIDAIISGHTHQKVSGAVNSVPIVQAAYNGRAVGNLSLTFSKMDRKVVAAESNITEVAAANLVADPEVKAIVDKVQEEVAPMKNKVLGHTVYELKHEKYSHSVLGQWVTDSMRQKVKADIAFENGGGLRASIPAGAITLGTLYQVVPFDNTLVTVELTGKQILEVLEHGIDNQQIGMVQFSGLKVEYDKLLPAGKRITKVTLTDGSKLILTKIYKVATNDFLAQGGDGFTMFSQGKHLIDTQLPLRDCLIEAVMKTKVINATVDKRFIEIMPVNTVHRAAA</sequence>
<dbReference type="Gene3D" id="3.60.21.10">
    <property type="match status" value="1"/>
</dbReference>
<dbReference type="InterPro" id="IPR008334">
    <property type="entry name" value="5'-Nucleotdase_C"/>
</dbReference>
<dbReference type="PANTHER" id="PTHR11575:SF24">
    <property type="entry name" value="5'-NUCLEOTIDASE"/>
    <property type="match status" value="1"/>
</dbReference>
<evidence type="ECO:0000313" key="6">
    <source>
        <dbReference type="Proteomes" id="UP000049855"/>
    </source>
</evidence>
<comment type="similarity">
    <text evidence="2">Belongs to the 5'-nucleotidase family.</text>
</comment>
<organism evidence="5 6">
    <name type="scientific">Sporomusa ovata</name>
    <dbReference type="NCBI Taxonomy" id="2378"/>
    <lineage>
        <taxon>Bacteria</taxon>
        <taxon>Bacillati</taxon>
        <taxon>Bacillota</taxon>
        <taxon>Negativicutes</taxon>
        <taxon>Selenomonadales</taxon>
        <taxon>Sporomusaceae</taxon>
        <taxon>Sporomusa</taxon>
    </lineage>
</organism>
<dbReference type="PRINTS" id="PR01607">
    <property type="entry name" value="APYRASEFAMLY"/>
</dbReference>
<dbReference type="PROSITE" id="PS00786">
    <property type="entry name" value="5_NUCLEOTIDASE_2"/>
    <property type="match status" value="1"/>
</dbReference>
<feature type="chain" id="PRO_5006521485" evidence="2">
    <location>
        <begin position="27"/>
        <end position="521"/>
    </location>
</feature>
<feature type="signal peptide" evidence="2">
    <location>
        <begin position="1"/>
        <end position="26"/>
    </location>
</feature>
<dbReference type="InterPro" id="IPR004843">
    <property type="entry name" value="Calcineurin-like_PHP"/>
</dbReference>
<evidence type="ECO:0000259" key="4">
    <source>
        <dbReference type="Pfam" id="PF02872"/>
    </source>
</evidence>
<keyword evidence="1 2" id="KW-0732">Signal</keyword>
<keyword evidence="2 5" id="KW-0378">Hydrolase</keyword>
<keyword evidence="2" id="KW-0547">Nucleotide-binding</keyword>